<dbReference type="EMBL" id="NXLQ01000009">
    <property type="protein sequence ID" value="RDU65900.1"/>
    <property type="molecule type" value="Genomic_DNA"/>
</dbReference>
<evidence type="ECO:0000313" key="6">
    <source>
        <dbReference type="EMBL" id="RDU65900.1"/>
    </source>
</evidence>
<dbReference type="InterPro" id="IPR005467">
    <property type="entry name" value="His_kinase_dom"/>
</dbReference>
<feature type="transmembrane region" description="Helical" evidence="4">
    <location>
        <begin position="196"/>
        <end position="224"/>
    </location>
</feature>
<evidence type="ECO:0000256" key="1">
    <source>
        <dbReference type="ARBA" id="ARBA00000085"/>
    </source>
</evidence>
<dbReference type="SUPFAM" id="SSF47384">
    <property type="entry name" value="Homodimeric domain of signal transducing histidine kinase"/>
    <property type="match status" value="1"/>
</dbReference>
<dbReference type="GO" id="GO:0000155">
    <property type="term" value="F:phosphorelay sensor kinase activity"/>
    <property type="evidence" value="ECO:0007669"/>
    <property type="project" value="InterPro"/>
</dbReference>
<dbReference type="SMART" id="SM00388">
    <property type="entry name" value="HisKA"/>
    <property type="match status" value="1"/>
</dbReference>
<keyword evidence="7" id="KW-1185">Reference proteome</keyword>
<dbReference type="PANTHER" id="PTHR43065">
    <property type="entry name" value="SENSOR HISTIDINE KINASE"/>
    <property type="match status" value="1"/>
</dbReference>
<keyword evidence="4" id="KW-0812">Transmembrane</keyword>
<dbReference type="SUPFAM" id="SSF55874">
    <property type="entry name" value="ATPase domain of HSP90 chaperone/DNA topoisomerase II/histidine kinase"/>
    <property type="match status" value="1"/>
</dbReference>
<dbReference type="PANTHER" id="PTHR43065:SF42">
    <property type="entry name" value="TWO-COMPONENT SENSOR PPRA"/>
    <property type="match status" value="1"/>
</dbReference>
<keyword evidence="4" id="KW-1133">Transmembrane helix</keyword>
<dbReference type="GO" id="GO:0005524">
    <property type="term" value="F:ATP binding"/>
    <property type="evidence" value="ECO:0007669"/>
    <property type="project" value="UniProtKB-KW"/>
</dbReference>
<evidence type="ECO:0000259" key="5">
    <source>
        <dbReference type="PROSITE" id="PS50109"/>
    </source>
</evidence>
<feature type="transmembrane region" description="Helical" evidence="4">
    <location>
        <begin position="23"/>
        <end position="43"/>
    </location>
</feature>
<keyword evidence="4" id="KW-0472">Membrane</keyword>
<sequence length="519" mass="60430">MFVAYDDKDLSDSNLKLKFHTKFLAFIFSVGLSIVFFVAYLSLKGLKSDFDNSFPESLNEINLLNEFQTQYMLETINILQNPVSINPRTKSLYLWELYSNHIHLAQRQNIFMFLRELYQNLFLTYEVAKIKQLNAQKQQLIEYLDYIIMRGSPEAQNTQNSLLQHSRIINEMSSKIINTQVAIHVAEKKTTDTFHIVTVGMLSTVTFAVFGIVVSLSATILTFIQRFNIYLKKLFDNATRELSMLNSHLQEEINKQVKIMQEKDKLLYTQSKLASMGEMIQNIAHQWRQPLNSLILVIQSIKSKFERETLTPEIMKEQTKLAMKIAQNMSNTIDNFRSFFHLETKFEVFNIFNTINHAIVLNKPIFDSLDIRVNLECDKTMEFFGSKNMLIQVLLVLLSNSKDALSEQRITRPQCFIKVEKEEEYIVIHYYDNGGGIHDNVLDKIFEPYFTTKHKSLGTGVGLYMARELLMNHFRGEILVDNYEFFIDKDYCKGALFVLKLQITQEILLREKSGEFGIS</sequence>
<accession>A0A3D8ILL7</accession>
<evidence type="ECO:0000256" key="2">
    <source>
        <dbReference type="ARBA" id="ARBA00012438"/>
    </source>
</evidence>
<dbReference type="RefSeq" id="WP_115543017.1">
    <property type="nucleotide sequence ID" value="NZ_NXLQ01000009.1"/>
</dbReference>
<evidence type="ECO:0000256" key="3">
    <source>
        <dbReference type="ARBA" id="ARBA00022553"/>
    </source>
</evidence>
<name>A0A3D8ILL7_9HELI</name>
<dbReference type="InterPro" id="IPR003661">
    <property type="entry name" value="HisK_dim/P_dom"/>
</dbReference>
<dbReference type="AlphaFoldDB" id="A0A3D8ILL7"/>
<dbReference type="PRINTS" id="PR00344">
    <property type="entry name" value="BCTRLSENSOR"/>
</dbReference>
<dbReference type="EC" id="2.7.13.3" evidence="2"/>
<dbReference type="Gene3D" id="3.30.565.10">
    <property type="entry name" value="Histidine kinase-like ATPase, C-terminal domain"/>
    <property type="match status" value="1"/>
</dbReference>
<comment type="catalytic activity">
    <reaction evidence="1">
        <text>ATP + protein L-histidine = ADP + protein N-phospho-L-histidine.</text>
        <dbReference type="EC" id="2.7.13.3"/>
    </reaction>
</comment>
<dbReference type="OrthoDB" id="9799273at2"/>
<dbReference type="CDD" id="cd00082">
    <property type="entry name" value="HisKA"/>
    <property type="match status" value="1"/>
</dbReference>
<dbReference type="Proteomes" id="UP000256379">
    <property type="component" value="Unassembled WGS sequence"/>
</dbReference>
<dbReference type="InterPro" id="IPR004358">
    <property type="entry name" value="Sig_transdc_His_kin-like_C"/>
</dbReference>
<dbReference type="Gene3D" id="1.10.287.130">
    <property type="match status" value="1"/>
</dbReference>
<evidence type="ECO:0000313" key="7">
    <source>
        <dbReference type="Proteomes" id="UP000256379"/>
    </source>
</evidence>
<dbReference type="CDD" id="cd00075">
    <property type="entry name" value="HATPase"/>
    <property type="match status" value="1"/>
</dbReference>
<keyword evidence="3" id="KW-0597">Phosphoprotein</keyword>
<comment type="caution">
    <text evidence="6">The sequence shown here is derived from an EMBL/GenBank/DDBJ whole genome shotgun (WGS) entry which is preliminary data.</text>
</comment>
<gene>
    <name evidence="6" type="ORF">CQA53_05505</name>
</gene>
<dbReference type="InterPro" id="IPR036890">
    <property type="entry name" value="HATPase_C_sf"/>
</dbReference>
<dbReference type="SMART" id="SM00387">
    <property type="entry name" value="HATPase_c"/>
    <property type="match status" value="1"/>
</dbReference>
<reference evidence="6 7" key="1">
    <citation type="submission" date="2018-04" db="EMBL/GenBank/DDBJ databases">
        <title>Novel Campyloabacter and Helicobacter Species and Strains.</title>
        <authorList>
            <person name="Mannion A.J."/>
            <person name="Shen Z."/>
            <person name="Fox J.G."/>
        </authorList>
    </citation>
    <scope>NUCLEOTIDE SEQUENCE [LARGE SCALE GENOMIC DNA]</scope>
    <source>
        <strain evidence="6 7">MIT 17-337</strain>
    </source>
</reference>
<dbReference type="InterPro" id="IPR036097">
    <property type="entry name" value="HisK_dim/P_sf"/>
</dbReference>
<dbReference type="InterPro" id="IPR003594">
    <property type="entry name" value="HATPase_dom"/>
</dbReference>
<dbReference type="Pfam" id="PF00512">
    <property type="entry name" value="HisKA"/>
    <property type="match status" value="1"/>
</dbReference>
<protein>
    <recommendedName>
        <fullName evidence="2">histidine kinase</fullName>
        <ecNumber evidence="2">2.7.13.3</ecNumber>
    </recommendedName>
</protein>
<keyword evidence="6" id="KW-0067">ATP-binding</keyword>
<dbReference type="Pfam" id="PF02518">
    <property type="entry name" value="HATPase_c"/>
    <property type="match status" value="1"/>
</dbReference>
<proteinExistence type="predicted"/>
<keyword evidence="6" id="KW-0547">Nucleotide-binding</keyword>
<feature type="domain" description="Histidine kinase" evidence="5">
    <location>
        <begin position="282"/>
        <end position="505"/>
    </location>
</feature>
<evidence type="ECO:0000256" key="4">
    <source>
        <dbReference type="SAM" id="Phobius"/>
    </source>
</evidence>
<dbReference type="PROSITE" id="PS50109">
    <property type="entry name" value="HIS_KIN"/>
    <property type="match status" value="1"/>
</dbReference>
<organism evidence="6 7">
    <name type="scientific">Helicobacter didelphidarum</name>
    <dbReference type="NCBI Taxonomy" id="2040648"/>
    <lineage>
        <taxon>Bacteria</taxon>
        <taxon>Pseudomonadati</taxon>
        <taxon>Campylobacterota</taxon>
        <taxon>Epsilonproteobacteria</taxon>
        <taxon>Campylobacterales</taxon>
        <taxon>Helicobacteraceae</taxon>
        <taxon>Helicobacter</taxon>
    </lineage>
</organism>